<keyword evidence="1" id="KW-0732">Signal</keyword>
<gene>
    <name evidence="2" type="ORF">NDU88_004712</name>
</gene>
<keyword evidence="3" id="KW-1185">Reference proteome</keyword>
<evidence type="ECO:0000313" key="3">
    <source>
        <dbReference type="Proteomes" id="UP001066276"/>
    </source>
</evidence>
<evidence type="ECO:0000256" key="1">
    <source>
        <dbReference type="SAM" id="SignalP"/>
    </source>
</evidence>
<proteinExistence type="predicted"/>
<evidence type="ECO:0000313" key="2">
    <source>
        <dbReference type="EMBL" id="KAJ1172870.1"/>
    </source>
</evidence>
<comment type="caution">
    <text evidence="2">The sequence shown here is derived from an EMBL/GenBank/DDBJ whole genome shotgun (WGS) entry which is preliminary data.</text>
</comment>
<feature type="chain" id="PRO_5043316815" description="Secreted protein" evidence="1">
    <location>
        <begin position="19"/>
        <end position="225"/>
    </location>
</feature>
<reference evidence="2" key="1">
    <citation type="journal article" date="2022" name="bioRxiv">
        <title>Sequencing and chromosome-scale assembly of the giantPleurodeles waltlgenome.</title>
        <authorList>
            <person name="Brown T."/>
            <person name="Elewa A."/>
            <person name="Iarovenko S."/>
            <person name="Subramanian E."/>
            <person name="Araus A.J."/>
            <person name="Petzold A."/>
            <person name="Susuki M."/>
            <person name="Suzuki K.-i.T."/>
            <person name="Hayashi T."/>
            <person name="Toyoda A."/>
            <person name="Oliveira C."/>
            <person name="Osipova E."/>
            <person name="Leigh N.D."/>
            <person name="Simon A."/>
            <person name="Yun M.H."/>
        </authorList>
    </citation>
    <scope>NUCLEOTIDE SEQUENCE</scope>
    <source>
        <strain evidence="2">20211129_DDA</strain>
        <tissue evidence="2">Liver</tissue>
    </source>
</reference>
<dbReference type="Proteomes" id="UP001066276">
    <property type="component" value="Chromosome 4_1"/>
</dbReference>
<dbReference type="EMBL" id="JANPWB010000007">
    <property type="protein sequence ID" value="KAJ1172870.1"/>
    <property type="molecule type" value="Genomic_DNA"/>
</dbReference>
<name>A0AAV7T897_PLEWA</name>
<protein>
    <recommendedName>
        <fullName evidence="4">Secreted protein</fullName>
    </recommendedName>
</protein>
<accession>A0AAV7T897</accession>
<sequence length="225" mass="23972">MELGLVLVTFAMMAGGLGVSATVEARESNYRCVIVRAWLVLPHISRLLNRQQLTPDATLRFCSTLLGTLHVLSTLLLSLPHVPFGPAHRQGCVRQHPGLHQVGPSSAPAGRFSIVFVSQGVDQPSPGGRTPFPQFLASSHIQGRLVHPGSTEALTSPSRLNHGLDSPSLDLSLGLRTSYLGPQRPQDLQRSVGLPLVCGGLQGCTTQGIYGVTGCRTILGWMVTS</sequence>
<feature type="signal peptide" evidence="1">
    <location>
        <begin position="1"/>
        <end position="18"/>
    </location>
</feature>
<evidence type="ECO:0008006" key="4">
    <source>
        <dbReference type="Google" id="ProtNLM"/>
    </source>
</evidence>
<organism evidence="2 3">
    <name type="scientific">Pleurodeles waltl</name>
    <name type="common">Iberian ribbed newt</name>
    <dbReference type="NCBI Taxonomy" id="8319"/>
    <lineage>
        <taxon>Eukaryota</taxon>
        <taxon>Metazoa</taxon>
        <taxon>Chordata</taxon>
        <taxon>Craniata</taxon>
        <taxon>Vertebrata</taxon>
        <taxon>Euteleostomi</taxon>
        <taxon>Amphibia</taxon>
        <taxon>Batrachia</taxon>
        <taxon>Caudata</taxon>
        <taxon>Salamandroidea</taxon>
        <taxon>Salamandridae</taxon>
        <taxon>Pleurodelinae</taxon>
        <taxon>Pleurodeles</taxon>
    </lineage>
</organism>
<dbReference type="AlphaFoldDB" id="A0AAV7T897"/>